<evidence type="ECO:0000256" key="2">
    <source>
        <dbReference type="ARBA" id="ARBA00005594"/>
    </source>
</evidence>
<keyword evidence="4 10" id="KW-0436">Ligase</keyword>
<dbReference type="Gene3D" id="3.40.50.620">
    <property type="entry name" value="HUPs"/>
    <property type="match status" value="2"/>
</dbReference>
<dbReference type="InterPro" id="IPR042078">
    <property type="entry name" value="Lys-tRNA-ligase_SC_fold"/>
</dbReference>
<comment type="subcellular location">
    <subcellularLocation>
        <location evidence="1 10">Cytoplasm</location>
    </subcellularLocation>
</comment>
<evidence type="ECO:0000313" key="11">
    <source>
        <dbReference type="EMBL" id="MBB6628379.1"/>
    </source>
</evidence>
<keyword evidence="7 10" id="KW-0648">Protein biosynthesis</keyword>
<gene>
    <name evidence="10" type="primary">lysS</name>
    <name evidence="11" type="ORF">H5V45_13715</name>
</gene>
<dbReference type="RefSeq" id="WP_185253445.1">
    <property type="nucleotide sequence ID" value="NZ_JACKXE010000001.1"/>
</dbReference>
<keyword evidence="12" id="KW-1185">Reference proteome</keyword>
<dbReference type="InterPro" id="IPR014729">
    <property type="entry name" value="Rossmann-like_a/b/a_fold"/>
</dbReference>
<dbReference type="PANTHER" id="PTHR37940:SF1">
    <property type="entry name" value="LYSINE--TRNA LIGASE"/>
    <property type="match status" value="1"/>
</dbReference>
<dbReference type="Proteomes" id="UP000523955">
    <property type="component" value="Unassembled WGS sequence"/>
</dbReference>
<comment type="similarity">
    <text evidence="2 10">Belongs to the class-I aminoacyl-tRNA synthetase family.</text>
</comment>
<evidence type="ECO:0000256" key="5">
    <source>
        <dbReference type="ARBA" id="ARBA00022741"/>
    </source>
</evidence>
<dbReference type="Gene3D" id="1.10.10.350">
    <property type="match status" value="1"/>
</dbReference>
<evidence type="ECO:0000256" key="1">
    <source>
        <dbReference type="ARBA" id="ARBA00004496"/>
    </source>
</evidence>
<reference evidence="11 12" key="1">
    <citation type="submission" date="2020-08" db="EMBL/GenBank/DDBJ databases">
        <authorList>
            <person name="Seo M.-J."/>
        </authorList>
    </citation>
    <scope>NUCLEOTIDE SEQUENCE [LARGE SCALE GENOMIC DNA]</scope>
    <source>
        <strain evidence="11 12">KIGAM211</strain>
    </source>
</reference>
<dbReference type="GO" id="GO:0005524">
    <property type="term" value="F:ATP binding"/>
    <property type="evidence" value="ECO:0007669"/>
    <property type="project" value="UniProtKB-UniRule"/>
</dbReference>
<dbReference type="InterPro" id="IPR001412">
    <property type="entry name" value="aa-tRNA-synth_I_CS"/>
</dbReference>
<evidence type="ECO:0000256" key="7">
    <source>
        <dbReference type="ARBA" id="ARBA00022917"/>
    </source>
</evidence>
<keyword evidence="6 10" id="KW-0067">ATP-binding</keyword>
<dbReference type="GO" id="GO:0000049">
    <property type="term" value="F:tRNA binding"/>
    <property type="evidence" value="ECO:0007669"/>
    <property type="project" value="InterPro"/>
</dbReference>
<proteinExistence type="inferred from homology"/>
<dbReference type="GO" id="GO:0006430">
    <property type="term" value="P:lysyl-tRNA aminoacylation"/>
    <property type="evidence" value="ECO:0007669"/>
    <property type="project" value="UniProtKB-UniRule"/>
</dbReference>
<evidence type="ECO:0000256" key="10">
    <source>
        <dbReference type="HAMAP-Rule" id="MF_00177"/>
    </source>
</evidence>
<comment type="catalytic activity">
    <reaction evidence="9 10">
        <text>tRNA(Lys) + L-lysine + ATP = L-lysyl-tRNA(Lys) + AMP + diphosphate</text>
        <dbReference type="Rhea" id="RHEA:20792"/>
        <dbReference type="Rhea" id="RHEA-COMP:9696"/>
        <dbReference type="Rhea" id="RHEA-COMP:9697"/>
        <dbReference type="ChEBI" id="CHEBI:30616"/>
        <dbReference type="ChEBI" id="CHEBI:32551"/>
        <dbReference type="ChEBI" id="CHEBI:33019"/>
        <dbReference type="ChEBI" id="CHEBI:78442"/>
        <dbReference type="ChEBI" id="CHEBI:78529"/>
        <dbReference type="ChEBI" id="CHEBI:456215"/>
        <dbReference type="EC" id="6.1.1.6"/>
    </reaction>
</comment>
<dbReference type="GO" id="GO:0005737">
    <property type="term" value="C:cytoplasm"/>
    <property type="evidence" value="ECO:0007669"/>
    <property type="project" value="UniProtKB-SubCell"/>
</dbReference>
<keyword evidence="3 10" id="KW-0963">Cytoplasm</keyword>
<dbReference type="PANTHER" id="PTHR37940">
    <property type="entry name" value="LYSINE--TRNA LIGASE"/>
    <property type="match status" value="1"/>
</dbReference>
<dbReference type="Gene3D" id="6.10.20.10">
    <property type="entry name" value="Lysine tRNA ligase, stem contact fold domain"/>
    <property type="match status" value="1"/>
</dbReference>
<dbReference type="EMBL" id="JACKXE010000001">
    <property type="protein sequence ID" value="MBB6628379.1"/>
    <property type="molecule type" value="Genomic_DNA"/>
</dbReference>
<dbReference type="AlphaFoldDB" id="A0A7X0VB18"/>
<evidence type="ECO:0000313" key="12">
    <source>
        <dbReference type="Proteomes" id="UP000523955"/>
    </source>
</evidence>
<protein>
    <recommendedName>
        <fullName evidence="10">Lysine--tRNA ligase</fullName>
        <ecNumber evidence="10">6.1.1.6</ecNumber>
    </recommendedName>
    <alternativeName>
        <fullName evidence="10">Lysyl-tRNA synthetase</fullName>
        <shortName evidence="10">LysRS</shortName>
    </alternativeName>
</protein>
<dbReference type="InterPro" id="IPR008925">
    <property type="entry name" value="aa_tRNA-synth_I_cd-bd_sf"/>
</dbReference>
<evidence type="ECO:0000256" key="4">
    <source>
        <dbReference type="ARBA" id="ARBA00022598"/>
    </source>
</evidence>
<dbReference type="SUPFAM" id="SSF52374">
    <property type="entry name" value="Nucleotidylyl transferase"/>
    <property type="match status" value="1"/>
</dbReference>
<dbReference type="NCBIfam" id="TIGR00467">
    <property type="entry name" value="lysS_arch"/>
    <property type="match status" value="1"/>
</dbReference>
<accession>A0A7X0VB18</accession>
<dbReference type="InterPro" id="IPR002904">
    <property type="entry name" value="Lys-tRNA-ligase"/>
</dbReference>
<dbReference type="EC" id="6.1.1.6" evidence="10"/>
<dbReference type="Pfam" id="PF01921">
    <property type="entry name" value="tRNA-synt_1f"/>
    <property type="match status" value="1"/>
</dbReference>
<dbReference type="PROSITE" id="PS00178">
    <property type="entry name" value="AA_TRNA_LIGASE_I"/>
    <property type="match status" value="1"/>
</dbReference>
<organism evidence="11 12">
    <name type="scientific">Nocardioides luti</name>
    <dbReference type="NCBI Taxonomy" id="2761101"/>
    <lineage>
        <taxon>Bacteria</taxon>
        <taxon>Bacillati</taxon>
        <taxon>Actinomycetota</taxon>
        <taxon>Actinomycetes</taxon>
        <taxon>Propionibacteriales</taxon>
        <taxon>Nocardioidaceae</taxon>
        <taxon>Nocardioides</taxon>
    </lineage>
</organism>
<evidence type="ECO:0000256" key="3">
    <source>
        <dbReference type="ARBA" id="ARBA00022490"/>
    </source>
</evidence>
<evidence type="ECO:0000256" key="6">
    <source>
        <dbReference type="ARBA" id="ARBA00022840"/>
    </source>
</evidence>
<name>A0A7X0VB18_9ACTN</name>
<evidence type="ECO:0000256" key="9">
    <source>
        <dbReference type="ARBA" id="ARBA00048573"/>
    </source>
</evidence>
<comment type="caution">
    <text evidence="10">Lacks conserved residue(s) required for the propagation of feature annotation.</text>
</comment>
<keyword evidence="5 10" id="KW-0547">Nucleotide-binding</keyword>
<dbReference type="GO" id="GO:0004824">
    <property type="term" value="F:lysine-tRNA ligase activity"/>
    <property type="evidence" value="ECO:0007669"/>
    <property type="project" value="UniProtKB-UniRule"/>
</dbReference>
<feature type="short sequence motif" description="'HIGH' region" evidence="10">
    <location>
        <begin position="43"/>
        <end position="51"/>
    </location>
</feature>
<dbReference type="HAMAP" id="MF_00177">
    <property type="entry name" value="Lys_tRNA_synth_class1"/>
    <property type="match status" value="1"/>
</dbReference>
<comment type="caution">
    <text evidence="11">The sequence shown here is derived from an EMBL/GenBank/DDBJ whole genome shotgun (WGS) entry which is preliminary data.</text>
</comment>
<dbReference type="SUPFAM" id="SSF48163">
    <property type="entry name" value="An anticodon-binding domain of class I aminoacyl-tRNA synthetases"/>
    <property type="match status" value="1"/>
</dbReference>
<keyword evidence="8 10" id="KW-0030">Aminoacyl-tRNA synthetase</keyword>
<dbReference type="InterPro" id="IPR020751">
    <property type="entry name" value="aa-tRNA-synth_I_codon-bd_sub2"/>
</dbReference>
<evidence type="ECO:0000256" key="8">
    <source>
        <dbReference type="ARBA" id="ARBA00023146"/>
    </source>
</evidence>
<feature type="short sequence motif" description="'KMSKS' region" evidence="10">
    <location>
        <begin position="321"/>
        <end position="325"/>
    </location>
</feature>
<sequence length="574" mass="62932">MARGDRASRQQVPTDWVTRAADDAIRHAGPDATLITCASGASPSGPIHLGNLREFLTVHFVAEEIRRRGLAVRHLHSWDDYDRFRKVPAGVDESWNEHIGRPLSAVPDPWDCHESWSEHFKAPLRAALTEMGVEMEEVSQTEAYRAGSYRDQILTAVERRDDIERVLARYRTKAAPVAETEEEAAALEDSVALDDEPAPDAAGGSAWARFPYKPYCRDCGRDTTTVTSYDDDTTDLAYTCQVCAFSGVTNLRTQSEGKLVWKVDWPMRWQVEGVDFEPGGVDHASPGSSYTVGKELVKDVYGGRAPSFVGYSFVGVAGMAKMSSSKGGVPTAEDALKVLEAPILRWLYVRRQPKQAFNVDFGPEVVRLYDEWDALGRKAADPARHDAQTLAFERATATAAAGTLPTPAVVVPFRVLSSVADVTAGSADLISRTVGNVGHAHDSVDDLQPRLGKAMTWTAEFVPAEDRTTVRESPDTARLAALSEDEELWLAQLLDRMPDVLDLDEITTLVYGVPKLARGLGVDDAPTDQVKADQKDFFRLLYNLLVDADRGPRLPTLFVALGAEKVRALLTPPA</sequence>